<comment type="caution">
    <text evidence="2">The sequence shown here is derived from an EMBL/GenBank/DDBJ whole genome shotgun (WGS) entry which is preliminary data.</text>
</comment>
<proteinExistence type="predicted"/>
<feature type="region of interest" description="Disordered" evidence="1">
    <location>
        <begin position="107"/>
        <end position="155"/>
    </location>
</feature>
<evidence type="ECO:0000313" key="2">
    <source>
        <dbReference type="EMBL" id="KAJ8338687.1"/>
    </source>
</evidence>
<protein>
    <submittedName>
        <fullName evidence="2">Uncharacterized protein</fullName>
    </submittedName>
</protein>
<feature type="compositionally biased region" description="Low complexity" evidence="1">
    <location>
        <begin position="136"/>
        <end position="148"/>
    </location>
</feature>
<evidence type="ECO:0000313" key="3">
    <source>
        <dbReference type="Proteomes" id="UP001152622"/>
    </source>
</evidence>
<dbReference type="Proteomes" id="UP001152622">
    <property type="component" value="Chromosome 17"/>
</dbReference>
<gene>
    <name evidence="2" type="ORF">SKAU_G00354730</name>
</gene>
<accession>A0A9Q1IGB9</accession>
<dbReference type="AlphaFoldDB" id="A0A9Q1IGB9"/>
<keyword evidence="3" id="KW-1185">Reference proteome</keyword>
<dbReference type="EMBL" id="JAINUF010000017">
    <property type="protein sequence ID" value="KAJ8338687.1"/>
    <property type="molecule type" value="Genomic_DNA"/>
</dbReference>
<sequence length="155" mass="16478">MGPTVVVRPYKRTGLQRSDPPHGSALMLMAPVEDYGRVTFSTERGVAGECRAEASAFPLALYRSVPLTVTPSFKGCAPGWPYITERKPRANIAALALFSTRLVAVAPRRSHGGGSGGKLRESPGIRPESPSGTATPRSRPSSLLSRLSVCEEPSC</sequence>
<organism evidence="2 3">
    <name type="scientific">Synaphobranchus kaupii</name>
    <name type="common">Kaup's arrowtooth eel</name>
    <dbReference type="NCBI Taxonomy" id="118154"/>
    <lineage>
        <taxon>Eukaryota</taxon>
        <taxon>Metazoa</taxon>
        <taxon>Chordata</taxon>
        <taxon>Craniata</taxon>
        <taxon>Vertebrata</taxon>
        <taxon>Euteleostomi</taxon>
        <taxon>Actinopterygii</taxon>
        <taxon>Neopterygii</taxon>
        <taxon>Teleostei</taxon>
        <taxon>Anguilliformes</taxon>
        <taxon>Synaphobranchidae</taxon>
        <taxon>Synaphobranchus</taxon>
    </lineage>
</organism>
<reference evidence="2" key="1">
    <citation type="journal article" date="2023" name="Science">
        <title>Genome structures resolve the early diversification of teleost fishes.</title>
        <authorList>
            <person name="Parey E."/>
            <person name="Louis A."/>
            <person name="Montfort J."/>
            <person name="Bouchez O."/>
            <person name="Roques C."/>
            <person name="Iampietro C."/>
            <person name="Lluch J."/>
            <person name="Castinel A."/>
            <person name="Donnadieu C."/>
            <person name="Desvignes T."/>
            <person name="Floi Bucao C."/>
            <person name="Jouanno E."/>
            <person name="Wen M."/>
            <person name="Mejri S."/>
            <person name="Dirks R."/>
            <person name="Jansen H."/>
            <person name="Henkel C."/>
            <person name="Chen W.J."/>
            <person name="Zahm M."/>
            <person name="Cabau C."/>
            <person name="Klopp C."/>
            <person name="Thompson A.W."/>
            <person name="Robinson-Rechavi M."/>
            <person name="Braasch I."/>
            <person name="Lecointre G."/>
            <person name="Bobe J."/>
            <person name="Postlethwait J.H."/>
            <person name="Berthelot C."/>
            <person name="Roest Crollius H."/>
            <person name="Guiguen Y."/>
        </authorList>
    </citation>
    <scope>NUCLEOTIDE SEQUENCE</scope>
    <source>
        <strain evidence="2">WJC10195</strain>
    </source>
</reference>
<evidence type="ECO:0000256" key="1">
    <source>
        <dbReference type="SAM" id="MobiDB-lite"/>
    </source>
</evidence>
<name>A0A9Q1IGB9_SYNKA</name>